<reference evidence="4 7" key="1">
    <citation type="submission" date="2018-01" db="EMBL/GenBank/DDBJ databases">
        <authorList>
            <person name="Paulsen S."/>
            <person name="Gram L.K."/>
        </authorList>
    </citation>
    <scope>NUCLEOTIDE SEQUENCE [LARGE SCALE GENOMIC DNA]</scope>
    <source>
        <strain evidence="4 7">S3790</strain>
        <strain evidence="5">S3895</strain>
    </source>
</reference>
<dbReference type="OrthoDB" id="6311883at2"/>
<evidence type="ECO:0000256" key="1">
    <source>
        <dbReference type="SAM" id="Coils"/>
    </source>
</evidence>
<reference evidence="4" key="3">
    <citation type="submission" date="2019-09" db="EMBL/GenBank/DDBJ databases">
        <title>Co-occurence of chitin degradation, pigmentation and bioactivity in marine Pseudoalteromonas.</title>
        <authorList>
            <person name="Sonnenschein E.C."/>
            <person name="Bech P.K."/>
        </authorList>
    </citation>
    <scope>NUCLEOTIDE SEQUENCE</scope>
    <source>
        <strain evidence="4">S3790</strain>
    </source>
</reference>
<evidence type="ECO:0000313" key="7">
    <source>
        <dbReference type="Proteomes" id="UP000307217"/>
    </source>
</evidence>
<accession>A0A5S3VE05</accession>
<sequence>MLLFRSTTESSFQVKQAPQSEKSQPLASQERQEFAKEMPTYTPSETTKSLQNKNVSIYSKDDSFLGQMKEALLFSRMGVSKEKVDELRAKLDELDKLLASGGISQEEYQQQRELIEKELAKEYQKGATQKEVIDAEEKVKSKIGDLD</sequence>
<dbReference type="AlphaFoldDB" id="A0A5S3VE05"/>
<keyword evidence="6" id="KW-1185">Reference proteome</keyword>
<comment type="caution">
    <text evidence="4">The sequence shown here is derived from an EMBL/GenBank/DDBJ whole genome shotgun (WGS) entry which is preliminary data.</text>
</comment>
<feature type="region of interest" description="Disordered" evidence="2">
    <location>
        <begin position="1"/>
        <end position="48"/>
    </location>
</feature>
<gene>
    <name evidence="4" type="ORF">CWC19_01530</name>
    <name evidence="5" type="ORF">CWC20_03200</name>
</gene>
<feature type="compositionally biased region" description="Polar residues" evidence="2">
    <location>
        <begin position="1"/>
        <end position="29"/>
    </location>
</feature>
<evidence type="ECO:0000313" key="4">
    <source>
        <dbReference type="EMBL" id="TMO70526.1"/>
    </source>
</evidence>
<dbReference type="Pfam" id="PF09851">
    <property type="entry name" value="SHOCT"/>
    <property type="match status" value="1"/>
</dbReference>
<organism evidence="4 7">
    <name type="scientific">Pseudoalteromonas aurantia</name>
    <dbReference type="NCBI Taxonomy" id="43654"/>
    <lineage>
        <taxon>Bacteria</taxon>
        <taxon>Pseudomonadati</taxon>
        <taxon>Pseudomonadota</taxon>
        <taxon>Gammaproteobacteria</taxon>
        <taxon>Alteromonadales</taxon>
        <taxon>Pseudoalteromonadaceae</taxon>
        <taxon>Pseudoalteromonas</taxon>
    </lineage>
</organism>
<dbReference type="RefSeq" id="WP_138589667.1">
    <property type="nucleotide sequence ID" value="NZ_PNBW01000019.1"/>
</dbReference>
<protein>
    <recommendedName>
        <fullName evidence="3">SHOCT domain-containing protein</fullName>
    </recommendedName>
</protein>
<evidence type="ECO:0000256" key="2">
    <source>
        <dbReference type="SAM" id="MobiDB-lite"/>
    </source>
</evidence>
<feature type="coiled-coil region" evidence="1">
    <location>
        <begin position="77"/>
        <end position="125"/>
    </location>
</feature>
<reference evidence="6 7" key="2">
    <citation type="submission" date="2019-06" db="EMBL/GenBank/DDBJ databases">
        <title>Co-occurence of chitin degradation, pigmentation and bioactivity in marine Pseudoalteromonas.</title>
        <authorList>
            <person name="Sonnenschein E.C."/>
            <person name="Bech P.K."/>
        </authorList>
    </citation>
    <scope>NUCLEOTIDE SEQUENCE [LARGE SCALE GENOMIC DNA]</scope>
    <source>
        <strain evidence="7">S3790</strain>
        <strain evidence="5 6">S3895</strain>
    </source>
</reference>
<evidence type="ECO:0000313" key="5">
    <source>
        <dbReference type="EMBL" id="TMO77608.1"/>
    </source>
</evidence>
<dbReference type="Proteomes" id="UP000307217">
    <property type="component" value="Unassembled WGS sequence"/>
</dbReference>
<dbReference type="EMBL" id="PNBW01000019">
    <property type="protein sequence ID" value="TMO77608.1"/>
    <property type="molecule type" value="Genomic_DNA"/>
</dbReference>
<proteinExistence type="predicted"/>
<dbReference type="Proteomes" id="UP000307164">
    <property type="component" value="Unassembled WGS sequence"/>
</dbReference>
<feature type="domain" description="SHOCT" evidence="3">
    <location>
        <begin position="90"/>
        <end position="115"/>
    </location>
</feature>
<evidence type="ECO:0000313" key="6">
    <source>
        <dbReference type="Proteomes" id="UP000307164"/>
    </source>
</evidence>
<dbReference type="InterPro" id="IPR018649">
    <property type="entry name" value="SHOCT"/>
</dbReference>
<keyword evidence="1" id="KW-0175">Coiled coil</keyword>
<name>A0A5S3VE05_9GAMM</name>
<evidence type="ECO:0000259" key="3">
    <source>
        <dbReference type="Pfam" id="PF09851"/>
    </source>
</evidence>
<dbReference type="EMBL" id="PNBX01000003">
    <property type="protein sequence ID" value="TMO70526.1"/>
    <property type="molecule type" value="Genomic_DNA"/>
</dbReference>